<comment type="caution">
    <text evidence="1">The sequence shown here is derived from an EMBL/GenBank/DDBJ whole genome shotgun (WGS) entry which is preliminary data.</text>
</comment>
<dbReference type="EMBL" id="ANNJ01000020">
    <property type="protein sequence ID" value="ERJ31083.1"/>
    <property type="molecule type" value="Genomic_DNA"/>
</dbReference>
<name>U2GYQ0_9BACT</name>
<dbReference type="AlphaFoldDB" id="U2GYQ0"/>
<dbReference type="Proteomes" id="UP000016625">
    <property type="component" value="Unassembled WGS sequence"/>
</dbReference>
<evidence type="ECO:0000313" key="1">
    <source>
        <dbReference type="EMBL" id="ERJ31083.1"/>
    </source>
</evidence>
<reference evidence="1 2" key="1">
    <citation type="journal article" date="2013" name="BMC Genomics">
        <title>Comparative genomics of Campylobacter concisus isolates reveals genetic diversity and provides insights into disease association.</title>
        <authorList>
            <person name="Deshpande N.P."/>
            <person name="Kaakoush N.O."/>
            <person name="Wilkins M.R."/>
            <person name="Mitchell H.M."/>
        </authorList>
    </citation>
    <scope>NUCLEOTIDE SEQUENCE [LARGE SCALE GENOMIC DNA]</scope>
    <source>
        <strain evidence="1 2">UNSW2</strain>
    </source>
</reference>
<protein>
    <submittedName>
        <fullName evidence="1">Uncharacterized protein</fullName>
    </submittedName>
</protein>
<proteinExistence type="predicted"/>
<dbReference type="PATRIC" id="fig|1242965.3.peg.1825"/>
<gene>
    <name evidence="1" type="ORF">UNSW2_1045</name>
</gene>
<organism evidence="1 2">
    <name type="scientific">Campylobacter concisus UNSW2</name>
    <dbReference type="NCBI Taxonomy" id="1242965"/>
    <lineage>
        <taxon>Bacteria</taxon>
        <taxon>Pseudomonadati</taxon>
        <taxon>Campylobacterota</taxon>
        <taxon>Epsilonproteobacteria</taxon>
        <taxon>Campylobacterales</taxon>
        <taxon>Campylobacteraceae</taxon>
        <taxon>Campylobacter</taxon>
    </lineage>
</organism>
<accession>U2GYQ0</accession>
<evidence type="ECO:0000313" key="2">
    <source>
        <dbReference type="Proteomes" id="UP000016625"/>
    </source>
</evidence>
<sequence>MGYFNIEFLRRPELSPLSPKAGYAAALGAVANGIKDVGDIGLNRQKIDDENKRYQEEKLFKNDELNFRKSSHADTMRAKSDELAYQKDKDDKDRAFNEKKLSIEELRANKDRAVDMARVNTQARYYDILAQGQTDKNGRLSKNRSSAPNDINVPDGYSYISADELSPFIGKGLLQNGGLKKLKDGNYLIENETLLNLIDVAKQQQGIAKFLNERKNQVKGVLDDVVIAPNEKKGVIKENQATKQAPTLDIERLKKQKPLIFNDEYDGAL</sequence>